<organism evidence="1 2">
    <name type="scientific">Leeuwenhoekiella parthenopeia</name>
    <dbReference type="NCBI Taxonomy" id="2890320"/>
    <lineage>
        <taxon>Bacteria</taxon>
        <taxon>Pseudomonadati</taxon>
        <taxon>Bacteroidota</taxon>
        <taxon>Flavobacteriia</taxon>
        <taxon>Flavobacteriales</taxon>
        <taxon>Flavobacteriaceae</taxon>
        <taxon>Leeuwenhoekiella</taxon>
    </lineage>
</organism>
<proteinExistence type="predicted"/>
<keyword evidence="2" id="KW-1185">Reference proteome</keyword>
<comment type="caution">
    <text evidence="1">The sequence shown here is derived from an EMBL/GenBank/DDBJ whole genome shotgun (WGS) entry which is preliminary data.</text>
</comment>
<evidence type="ECO:0000313" key="2">
    <source>
        <dbReference type="Proteomes" id="UP001197770"/>
    </source>
</evidence>
<name>A0ABS8GSI5_9FLAO</name>
<dbReference type="EMBL" id="JAJGMW010000010">
    <property type="protein sequence ID" value="MCC4212957.1"/>
    <property type="molecule type" value="Genomic_DNA"/>
</dbReference>
<evidence type="ECO:0000313" key="1">
    <source>
        <dbReference type="EMBL" id="MCC4212957.1"/>
    </source>
</evidence>
<accession>A0ABS8GSI5</accession>
<sequence length="319" mass="37288">MSKGDKKREFLFNKFSENLYFLEENGILPKEIEIEKGDYICPICLDKFTKEDLNQEVENPLSLEDAPPKSLGGSQILLTCERCNNRMGKDIDWHLTERLKEMDFHERISGAEMKGKFTLNVTVNGKIIVEENGITKAHLSEKNNNPETLEKYINIIKGKGVKEPYWEPNPTRVDSKKLQIAIIKNAYLLMFERFGYAFIFDKEYDRIREQLLNPESDIYPLDCWFKGPFPEERIGVPFLTENNMESIFALFRLSTKLSHRLFGVVLPLSGAKIERTILELKNRFEKEKKFSVEMMSFDDNYLTSLESVHLLLNYMNNRN</sequence>
<dbReference type="Proteomes" id="UP001197770">
    <property type="component" value="Unassembled WGS sequence"/>
</dbReference>
<evidence type="ECO:0008006" key="3">
    <source>
        <dbReference type="Google" id="ProtNLM"/>
    </source>
</evidence>
<protein>
    <recommendedName>
        <fullName evidence="3">HNH endonuclease 5 domain-containing protein</fullName>
    </recommendedName>
</protein>
<dbReference type="RefSeq" id="WP_228230020.1">
    <property type="nucleotide sequence ID" value="NZ_JAJGMW010000010.1"/>
</dbReference>
<reference evidence="1 2" key="1">
    <citation type="submission" date="2021-11" db="EMBL/GenBank/DDBJ databases">
        <title>Seasonal and diel survey of microbial diversity of the Tyrrhenian coast.</title>
        <authorList>
            <person name="Gattoni G."/>
            <person name="Corral P."/>
        </authorList>
    </citation>
    <scope>NUCLEOTIDE SEQUENCE [LARGE SCALE GENOMIC DNA]</scope>
    <source>
        <strain evidence="1 2">Mr9</strain>
    </source>
</reference>
<gene>
    <name evidence="1" type="ORF">LLW17_09525</name>
</gene>